<name>A0A4Z2J538_9TELE</name>
<dbReference type="EMBL" id="SRLO01000021">
    <property type="protein sequence ID" value="TNN85286.1"/>
    <property type="molecule type" value="Genomic_DNA"/>
</dbReference>
<organism evidence="1 2">
    <name type="scientific">Liparis tanakae</name>
    <name type="common">Tanaka's snailfish</name>
    <dbReference type="NCBI Taxonomy" id="230148"/>
    <lineage>
        <taxon>Eukaryota</taxon>
        <taxon>Metazoa</taxon>
        <taxon>Chordata</taxon>
        <taxon>Craniata</taxon>
        <taxon>Vertebrata</taxon>
        <taxon>Euteleostomi</taxon>
        <taxon>Actinopterygii</taxon>
        <taxon>Neopterygii</taxon>
        <taxon>Teleostei</taxon>
        <taxon>Neoteleostei</taxon>
        <taxon>Acanthomorphata</taxon>
        <taxon>Eupercaria</taxon>
        <taxon>Perciformes</taxon>
        <taxon>Cottioidei</taxon>
        <taxon>Cottales</taxon>
        <taxon>Liparidae</taxon>
        <taxon>Liparis</taxon>
    </lineage>
</organism>
<protein>
    <submittedName>
        <fullName evidence="1">Uncharacterized protein</fullName>
    </submittedName>
</protein>
<evidence type="ECO:0000313" key="2">
    <source>
        <dbReference type="Proteomes" id="UP000314294"/>
    </source>
</evidence>
<evidence type="ECO:0000313" key="1">
    <source>
        <dbReference type="EMBL" id="TNN85286.1"/>
    </source>
</evidence>
<gene>
    <name evidence="1" type="ORF">EYF80_004308</name>
</gene>
<dbReference type="Proteomes" id="UP000314294">
    <property type="component" value="Unassembled WGS sequence"/>
</dbReference>
<sequence>MSTAPQPQPPGVCSLWLHPPPSLGLLLEQSLHQSPSAAGLSEQCDARGIVARTIRSGHTGLRHHEQRTHTPPMVSIRRSVTDELRYLCALGCCSGARVESPLAPLHRHRQKA</sequence>
<reference evidence="1 2" key="1">
    <citation type="submission" date="2019-03" db="EMBL/GenBank/DDBJ databases">
        <title>First draft genome of Liparis tanakae, snailfish: a comprehensive survey of snailfish specific genes.</title>
        <authorList>
            <person name="Kim W."/>
            <person name="Song I."/>
            <person name="Jeong J.-H."/>
            <person name="Kim D."/>
            <person name="Kim S."/>
            <person name="Ryu S."/>
            <person name="Song J.Y."/>
            <person name="Lee S.K."/>
        </authorList>
    </citation>
    <scope>NUCLEOTIDE SEQUENCE [LARGE SCALE GENOMIC DNA]</scope>
    <source>
        <tissue evidence="1">Muscle</tissue>
    </source>
</reference>
<accession>A0A4Z2J538</accession>
<keyword evidence="2" id="KW-1185">Reference proteome</keyword>
<proteinExistence type="predicted"/>
<dbReference type="AlphaFoldDB" id="A0A4Z2J538"/>
<comment type="caution">
    <text evidence="1">The sequence shown here is derived from an EMBL/GenBank/DDBJ whole genome shotgun (WGS) entry which is preliminary data.</text>
</comment>